<sequence length="215" mass="24334">MKLKQQKLRTGKSRKKPESSETENVINKGNIKETGFQSPKIIPSKKQSKSLQQQFLLSQFGSLNVAATTTTKENVEDHQGKQQQKKQILGQILQQPDSSSVDHQAGKQPLFAFTDLICKKILRKTGTYFKKWKRARRKDANCTNAELTKNQAAESGVRNLRKDSSCRRNDEVTDHQEADSELCKKKILMGEKCRPLTKSGTLHYDETGVILAEET</sequence>
<keyword evidence="3" id="KW-1185">Reference proteome</keyword>
<dbReference type="EMBL" id="OX459118">
    <property type="protein sequence ID" value="CAI9089669.1"/>
    <property type="molecule type" value="Genomic_DNA"/>
</dbReference>
<dbReference type="PANTHER" id="PTHR33237">
    <property type="entry name" value="F2P16.13 PROTEIN-RELATED"/>
    <property type="match status" value="1"/>
</dbReference>
<protein>
    <submittedName>
        <fullName evidence="2">OLC1v1024287C1</fullName>
    </submittedName>
</protein>
<evidence type="ECO:0000313" key="3">
    <source>
        <dbReference type="Proteomes" id="UP001161247"/>
    </source>
</evidence>
<dbReference type="Proteomes" id="UP001161247">
    <property type="component" value="Chromosome 1"/>
</dbReference>
<dbReference type="AlphaFoldDB" id="A0AAV1C1V4"/>
<reference evidence="2" key="1">
    <citation type="submission" date="2023-03" db="EMBL/GenBank/DDBJ databases">
        <authorList>
            <person name="Julca I."/>
        </authorList>
    </citation>
    <scope>NUCLEOTIDE SEQUENCE</scope>
</reference>
<gene>
    <name evidence="2" type="ORF">OLC1_LOCUS1972</name>
</gene>
<proteinExistence type="predicted"/>
<evidence type="ECO:0000313" key="2">
    <source>
        <dbReference type="EMBL" id="CAI9089669.1"/>
    </source>
</evidence>
<feature type="region of interest" description="Disordered" evidence="1">
    <location>
        <begin position="153"/>
        <end position="173"/>
    </location>
</feature>
<feature type="region of interest" description="Disordered" evidence="1">
    <location>
        <begin position="1"/>
        <end position="45"/>
    </location>
</feature>
<evidence type="ECO:0000256" key="1">
    <source>
        <dbReference type="SAM" id="MobiDB-lite"/>
    </source>
</evidence>
<dbReference type="PANTHER" id="PTHR33237:SF39">
    <property type="match status" value="1"/>
</dbReference>
<feature type="compositionally biased region" description="Basic and acidic residues" evidence="1">
    <location>
        <begin position="160"/>
        <end position="173"/>
    </location>
</feature>
<accession>A0AAV1C1V4</accession>
<feature type="compositionally biased region" description="Basic residues" evidence="1">
    <location>
        <begin position="1"/>
        <end position="15"/>
    </location>
</feature>
<name>A0AAV1C1V4_OLDCO</name>
<organism evidence="2 3">
    <name type="scientific">Oldenlandia corymbosa var. corymbosa</name>
    <dbReference type="NCBI Taxonomy" id="529605"/>
    <lineage>
        <taxon>Eukaryota</taxon>
        <taxon>Viridiplantae</taxon>
        <taxon>Streptophyta</taxon>
        <taxon>Embryophyta</taxon>
        <taxon>Tracheophyta</taxon>
        <taxon>Spermatophyta</taxon>
        <taxon>Magnoliopsida</taxon>
        <taxon>eudicotyledons</taxon>
        <taxon>Gunneridae</taxon>
        <taxon>Pentapetalae</taxon>
        <taxon>asterids</taxon>
        <taxon>lamiids</taxon>
        <taxon>Gentianales</taxon>
        <taxon>Rubiaceae</taxon>
        <taxon>Rubioideae</taxon>
        <taxon>Spermacoceae</taxon>
        <taxon>Hedyotis-Oldenlandia complex</taxon>
        <taxon>Oldenlandia</taxon>
    </lineage>
</organism>